<organism evidence="1">
    <name type="scientific">termite gut metagenome</name>
    <dbReference type="NCBI Taxonomy" id="433724"/>
    <lineage>
        <taxon>unclassified sequences</taxon>
        <taxon>metagenomes</taxon>
        <taxon>organismal metagenomes</taxon>
    </lineage>
</organism>
<feature type="non-terminal residue" evidence="1">
    <location>
        <position position="1"/>
    </location>
</feature>
<dbReference type="AlphaFoldDB" id="A0A5J4P516"/>
<reference evidence="1" key="1">
    <citation type="submission" date="2019-03" db="EMBL/GenBank/DDBJ databases">
        <title>Single cell metagenomics reveals metabolic interactions within the superorganism composed of flagellate Streblomastix strix and complex community of Bacteroidetes bacteria on its surface.</title>
        <authorList>
            <person name="Treitli S.C."/>
            <person name="Kolisko M."/>
            <person name="Husnik F."/>
            <person name="Keeling P."/>
            <person name="Hampl V."/>
        </authorList>
    </citation>
    <scope>NUCLEOTIDE SEQUENCE</scope>
    <source>
        <strain evidence="1">STM</strain>
    </source>
</reference>
<sequence length="61" mass="7013">KVNFYTSTSFEGCDIYDENGKVYIISDRKKSHTLLDISTLIIPICGRIRDSKYFTTNGIFN</sequence>
<evidence type="ECO:0000313" key="1">
    <source>
        <dbReference type="EMBL" id="KAA6304120.1"/>
    </source>
</evidence>
<gene>
    <name evidence="1" type="ORF">EZS27_044235</name>
</gene>
<protein>
    <submittedName>
        <fullName evidence="1">Uncharacterized protein</fullName>
    </submittedName>
</protein>
<accession>A0A5J4P516</accession>
<dbReference type="EMBL" id="SNRY01011767">
    <property type="protein sequence ID" value="KAA6304120.1"/>
    <property type="molecule type" value="Genomic_DNA"/>
</dbReference>
<proteinExistence type="predicted"/>
<comment type="caution">
    <text evidence="1">The sequence shown here is derived from an EMBL/GenBank/DDBJ whole genome shotgun (WGS) entry which is preliminary data.</text>
</comment>
<name>A0A5J4P516_9ZZZZ</name>